<reference evidence="5 6" key="1">
    <citation type="submission" date="2018-03" db="EMBL/GenBank/DDBJ databases">
        <title>Candida pseudohaemulonii genome assembly and annotation.</title>
        <authorList>
            <person name="Munoz J.F."/>
            <person name="Gade L.G."/>
            <person name="Chow N.A."/>
            <person name="Litvintseva A.P."/>
            <person name="Loparev V.N."/>
            <person name="Cuomo C.A."/>
        </authorList>
    </citation>
    <scope>NUCLEOTIDE SEQUENCE [LARGE SCALE GENOMIC DNA]</scope>
    <source>
        <strain evidence="5 6">B12108</strain>
    </source>
</reference>
<dbReference type="PANTHER" id="PTHR19836">
    <property type="entry name" value="30S RIBOSOMAL PROTEIN S14"/>
    <property type="match status" value="1"/>
</dbReference>
<dbReference type="Gene3D" id="1.10.287.1480">
    <property type="match status" value="1"/>
</dbReference>
<sequence>MVFRFPVKFELPKHVYLNGRVIKDAFKRTQVAEYEVTRNALRYIARNTTLPPKARLEAQLQLASMPKYTSPTQVRERCIASGNSRSVITDFKLNRTEFRNRARRGQIPGVSVGSW</sequence>
<dbReference type="RefSeq" id="XP_024714410.1">
    <property type="nucleotide sequence ID" value="XM_024857274.1"/>
</dbReference>
<dbReference type="VEuPathDB" id="FungiDB:C7M61_001878"/>
<dbReference type="OrthoDB" id="413436at2759"/>
<dbReference type="NCBIfam" id="NF006477">
    <property type="entry name" value="PRK08881.1"/>
    <property type="match status" value="1"/>
</dbReference>
<proteinExistence type="inferred from homology"/>
<evidence type="ECO:0000313" key="6">
    <source>
        <dbReference type="Proteomes" id="UP000241107"/>
    </source>
</evidence>
<evidence type="ECO:0000313" key="5">
    <source>
        <dbReference type="EMBL" id="PSK39273.1"/>
    </source>
</evidence>
<keyword evidence="6" id="KW-1185">Reference proteome</keyword>
<evidence type="ECO:0000256" key="4">
    <source>
        <dbReference type="ARBA" id="ARBA00076896"/>
    </source>
</evidence>
<dbReference type="Pfam" id="PF00253">
    <property type="entry name" value="Ribosomal_S14"/>
    <property type="match status" value="1"/>
</dbReference>
<dbReference type="AlphaFoldDB" id="A0A2P7YTI4"/>
<dbReference type="GO" id="GO:0003735">
    <property type="term" value="F:structural constituent of ribosome"/>
    <property type="evidence" value="ECO:0007669"/>
    <property type="project" value="EnsemblFungi"/>
</dbReference>
<name>A0A2P7YTI4_9ASCO</name>
<dbReference type="GO" id="GO:0006412">
    <property type="term" value="P:translation"/>
    <property type="evidence" value="ECO:0007669"/>
    <property type="project" value="InterPro"/>
</dbReference>
<dbReference type="SUPFAM" id="SSF57716">
    <property type="entry name" value="Glucocorticoid receptor-like (DNA-binding domain)"/>
    <property type="match status" value="1"/>
</dbReference>
<organism evidence="5 6">
    <name type="scientific">Candidozyma pseudohaemuli</name>
    <dbReference type="NCBI Taxonomy" id="418784"/>
    <lineage>
        <taxon>Eukaryota</taxon>
        <taxon>Fungi</taxon>
        <taxon>Dikarya</taxon>
        <taxon>Ascomycota</taxon>
        <taxon>Saccharomycotina</taxon>
        <taxon>Pichiomycetes</taxon>
        <taxon>Metschnikowiaceae</taxon>
        <taxon>Candidozyma</taxon>
    </lineage>
</organism>
<evidence type="ECO:0000256" key="3">
    <source>
        <dbReference type="ARBA" id="ARBA00023274"/>
    </source>
</evidence>
<protein>
    <recommendedName>
        <fullName evidence="4">37S ribosomal protein MRP2, mitochondrial</fullName>
    </recommendedName>
</protein>
<evidence type="ECO:0000256" key="2">
    <source>
        <dbReference type="ARBA" id="ARBA00022980"/>
    </source>
</evidence>
<dbReference type="Proteomes" id="UP000241107">
    <property type="component" value="Unassembled WGS sequence"/>
</dbReference>
<keyword evidence="3" id="KW-0687">Ribonucleoprotein</keyword>
<comment type="caution">
    <text evidence="5">The sequence shown here is derived from an EMBL/GenBank/DDBJ whole genome shotgun (WGS) entry which is preliminary data.</text>
</comment>
<evidence type="ECO:0000256" key="1">
    <source>
        <dbReference type="ARBA" id="ARBA00009083"/>
    </source>
</evidence>
<dbReference type="GeneID" id="36565268"/>
<dbReference type="STRING" id="418784.A0A2P7YTI4"/>
<dbReference type="InterPro" id="IPR001209">
    <property type="entry name" value="Ribosomal_uS14"/>
</dbReference>
<dbReference type="EMBL" id="PYFQ01000003">
    <property type="protein sequence ID" value="PSK39273.1"/>
    <property type="molecule type" value="Genomic_DNA"/>
</dbReference>
<accession>A0A2P7YTI4</accession>
<keyword evidence="2" id="KW-0689">Ribosomal protein</keyword>
<comment type="similarity">
    <text evidence="1">Belongs to the universal ribosomal protein uS14 family.</text>
</comment>
<dbReference type="GO" id="GO:0005763">
    <property type="term" value="C:mitochondrial small ribosomal subunit"/>
    <property type="evidence" value="ECO:0007669"/>
    <property type="project" value="EnsemblFungi"/>
</dbReference>
<dbReference type="PANTHER" id="PTHR19836:SF19">
    <property type="entry name" value="SMALL RIBOSOMAL SUBUNIT PROTEIN US14M"/>
    <property type="match status" value="1"/>
</dbReference>
<dbReference type="FunFam" id="1.10.287.1480:FF:000001">
    <property type="entry name" value="30S ribosomal protein S14"/>
    <property type="match status" value="1"/>
</dbReference>
<gene>
    <name evidence="5" type="ORF">C7M61_001878</name>
</gene>